<feature type="domain" description="BRCT" evidence="16">
    <location>
        <begin position="705"/>
        <end position="775"/>
    </location>
</feature>
<feature type="binding site" evidence="14">
    <location>
        <begin position="152"/>
        <end position="153"/>
    </location>
    <ligand>
        <name>NAD(+)</name>
        <dbReference type="ChEBI" id="CHEBI:57540"/>
    </ligand>
</feature>
<keyword evidence="5 14" id="KW-0235">DNA replication</keyword>
<feature type="binding site" evidence="14">
    <location>
        <position position="497"/>
    </location>
    <ligand>
        <name>Zn(2+)</name>
        <dbReference type="ChEBI" id="CHEBI:29105"/>
    </ligand>
</feature>
<dbReference type="FunFam" id="2.40.50.140:FF:000012">
    <property type="entry name" value="DNA ligase"/>
    <property type="match status" value="1"/>
</dbReference>
<dbReference type="SMART" id="SM00532">
    <property type="entry name" value="LIGANc"/>
    <property type="match status" value="1"/>
</dbReference>
<dbReference type="Pfam" id="PF00533">
    <property type="entry name" value="BRCT"/>
    <property type="match status" value="1"/>
</dbReference>
<dbReference type="NCBIfam" id="TIGR00575">
    <property type="entry name" value="dnlj"/>
    <property type="match status" value="1"/>
</dbReference>
<reference evidence="18" key="1">
    <citation type="submission" date="2019-04" db="EMBL/GenBank/DDBJ databases">
        <title>Nocardioides xinjiangensis sp. nov.</title>
        <authorList>
            <person name="Liu S."/>
        </authorList>
    </citation>
    <scope>NUCLEOTIDE SEQUENCE [LARGE SCALE GENOMIC DNA]</scope>
    <source>
        <strain evidence="18">18</strain>
    </source>
</reference>
<evidence type="ECO:0000256" key="9">
    <source>
        <dbReference type="ARBA" id="ARBA00022842"/>
    </source>
</evidence>
<feature type="binding site" evidence="14">
    <location>
        <position position="360"/>
    </location>
    <ligand>
        <name>NAD(+)</name>
        <dbReference type="ChEBI" id="CHEBI:57540"/>
    </ligand>
</feature>
<accession>A0A4S8QC88</accession>
<dbReference type="CDD" id="cd17748">
    <property type="entry name" value="BRCT_DNA_ligase_like"/>
    <property type="match status" value="1"/>
</dbReference>
<keyword evidence="8 14" id="KW-0862">Zinc</keyword>
<dbReference type="GO" id="GO:0006281">
    <property type="term" value="P:DNA repair"/>
    <property type="evidence" value="ECO:0007669"/>
    <property type="project" value="UniProtKB-KW"/>
</dbReference>
<comment type="caution">
    <text evidence="17">The sequence shown here is derived from an EMBL/GenBank/DDBJ whole genome shotgun (WGS) entry which is preliminary data.</text>
</comment>
<dbReference type="Pfam" id="PF03120">
    <property type="entry name" value="OB_DNA_ligase"/>
    <property type="match status" value="1"/>
</dbReference>
<comment type="function">
    <text evidence="1 14">DNA ligase that catalyzes the formation of phosphodiester linkages between 5'-phosphoryl and 3'-hydroxyl groups in double-stranded DNA using NAD as a coenzyme and as the energy source for the reaction. It is essential for DNA replication and repair of damaged DNA.</text>
</comment>
<evidence type="ECO:0000256" key="10">
    <source>
        <dbReference type="ARBA" id="ARBA00023027"/>
    </source>
</evidence>
<dbReference type="GO" id="GO:0006260">
    <property type="term" value="P:DNA replication"/>
    <property type="evidence" value="ECO:0007669"/>
    <property type="project" value="UniProtKB-KW"/>
</dbReference>
<evidence type="ECO:0000256" key="14">
    <source>
        <dbReference type="HAMAP-Rule" id="MF_01588"/>
    </source>
</evidence>
<dbReference type="InterPro" id="IPR013839">
    <property type="entry name" value="DNAligase_adenylation"/>
</dbReference>
<evidence type="ECO:0000256" key="8">
    <source>
        <dbReference type="ARBA" id="ARBA00022833"/>
    </source>
</evidence>
<dbReference type="InterPro" id="IPR004150">
    <property type="entry name" value="NAD_DNA_ligase_OB"/>
</dbReference>
<comment type="catalytic activity">
    <reaction evidence="12 14">
        <text>NAD(+) + (deoxyribonucleotide)n-3'-hydroxyl + 5'-phospho-(deoxyribonucleotide)m = (deoxyribonucleotide)n+m + AMP + beta-nicotinamide D-nucleotide.</text>
        <dbReference type="EC" id="6.5.1.2"/>
    </reaction>
</comment>
<dbReference type="InterPro" id="IPR036420">
    <property type="entry name" value="BRCT_dom_sf"/>
</dbReference>
<evidence type="ECO:0000313" key="18">
    <source>
        <dbReference type="Proteomes" id="UP000308760"/>
    </source>
</evidence>
<protein>
    <recommendedName>
        <fullName evidence="3 14">DNA ligase</fullName>
        <ecNumber evidence="2 14">6.5.1.2</ecNumber>
    </recommendedName>
    <alternativeName>
        <fullName evidence="14">Polydeoxyribonucleotide synthase [NAD(+)]</fullName>
    </alternativeName>
</protein>
<gene>
    <name evidence="14 17" type="primary">ligA</name>
    <name evidence="17" type="ORF">FAB82_19770</name>
</gene>
<dbReference type="InterPro" id="IPR041663">
    <property type="entry name" value="DisA/LigA_HHH"/>
</dbReference>
<dbReference type="FunFam" id="1.10.150.20:FF:000006">
    <property type="entry name" value="DNA ligase"/>
    <property type="match status" value="1"/>
</dbReference>
<dbReference type="InterPro" id="IPR018239">
    <property type="entry name" value="DNA_ligase_AS"/>
</dbReference>
<dbReference type="InterPro" id="IPR012340">
    <property type="entry name" value="NA-bd_OB-fold"/>
</dbReference>
<evidence type="ECO:0000259" key="16">
    <source>
        <dbReference type="PROSITE" id="PS50172"/>
    </source>
</evidence>
<evidence type="ECO:0000256" key="6">
    <source>
        <dbReference type="ARBA" id="ARBA00022723"/>
    </source>
</evidence>
<evidence type="ECO:0000256" key="5">
    <source>
        <dbReference type="ARBA" id="ARBA00022705"/>
    </source>
</evidence>
<evidence type="ECO:0000256" key="2">
    <source>
        <dbReference type="ARBA" id="ARBA00012722"/>
    </source>
</evidence>
<dbReference type="AlphaFoldDB" id="A0A4S8QC88"/>
<dbReference type="Pfam" id="PF01653">
    <property type="entry name" value="DNA_ligase_aden"/>
    <property type="match status" value="1"/>
</dbReference>
<dbReference type="PIRSF" id="PIRSF001604">
    <property type="entry name" value="LigA"/>
    <property type="match status" value="1"/>
</dbReference>
<reference evidence="17 18" key="2">
    <citation type="submission" date="2019-05" db="EMBL/GenBank/DDBJ databases">
        <title>Glycomyces buryatensis sp. nov.</title>
        <authorList>
            <person name="Nikitina E."/>
        </authorList>
    </citation>
    <scope>NUCLEOTIDE SEQUENCE [LARGE SCALE GENOMIC DNA]</scope>
    <source>
        <strain evidence="17 18">18</strain>
    </source>
</reference>
<evidence type="ECO:0000256" key="7">
    <source>
        <dbReference type="ARBA" id="ARBA00022763"/>
    </source>
</evidence>
<organism evidence="17 18">
    <name type="scientific">Glycomyces buryatensis</name>
    <dbReference type="NCBI Taxonomy" id="2570927"/>
    <lineage>
        <taxon>Bacteria</taxon>
        <taxon>Bacillati</taxon>
        <taxon>Actinomycetota</taxon>
        <taxon>Actinomycetes</taxon>
        <taxon>Glycomycetales</taxon>
        <taxon>Glycomycetaceae</taxon>
        <taxon>Glycomyces</taxon>
    </lineage>
</organism>
<dbReference type="SMART" id="SM00278">
    <property type="entry name" value="HhH1"/>
    <property type="match status" value="2"/>
</dbReference>
<dbReference type="Gene3D" id="1.10.150.20">
    <property type="entry name" value="5' to 3' exonuclease, C-terminal subdomain"/>
    <property type="match status" value="2"/>
</dbReference>
<dbReference type="SMART" id="SM00292">
    <property type="entry name" value="BRCT"/>
    <property type="match status" value="1"/>
</dbReference>
<dbReference type="HAMAP" id="MF_01588">
    <property type="entry name" value="DNA_ligase_A"/>
    <property type="match status" value="1"/>
</dbReference>
<dbReference type="InterPro" id="IPR003583">
    <property type="entry name" value="Hlx-hairpin-Hlx_DNA-bd_motif"/>
</dbReference>
<dbReference type="Pfam" id="PF03119">
    <property type="entry name" value="DNA_ligase_ZBD"/>
    <property type="match status" value="1"/>
</dbReference>
<name>A0A4S8QC88_9ACTN</name>
<dbReference type="InterPro" id="IPR004149">
    <property type="entry name" value="Znf_DNAligase_C4"/>
</dbReference>
<sequence>MGRAPSPGRENHCHERCSRPKWWRRGAEDEHRVICCISLHCPRIVIPACKNRTVSTAETDFDSTADDAADADFDAARTRHDDLAAEITEHRRRYYVDDAPTVSDAQFDELMHELVDIETRFPELKSADSPTEHVGTFSAAFTPVEHLEKMLSLQDVFSEEEVATWSERVGEEAAGSEYLCEVKIDGLAVDIVYENGRLVRAATRGDGVTGEDVSANVATIAAVPQQLKATEEFAVPDLLEVRGEVYFPTADFLQLNESQVEAGKAPFANPRNAAAGSLRQKDPAQTAKRPLSFISHGLGALRGFSPESQSHSYEALEAWGLPVSPYWKTVATIAEVFDYIHEFGAQRHELVHAIDGVVVKIDDIATQDRLGATSRTPRWAVAYKFPPEEVNTKLLDIKVSIGRTGRATPYAVLDPVRVAGSEVEFATLHNADQVKAKGVKIGDTVVVRKAGDVIPEIVAPVAAARDGSEVDFQMPSNCPECDSVLAPASEGDIDLRCPNARSCPGQLRERLAYLSGRSCFDVDRMGFIACSALVQPLEPAEPVLADEGGVFDLEMEDLLPIKVVVRDPDSGLPKPDPKTGEDKVVTYFAKQPDKKTGEIEPKKTAVEMLQNLETAKAQPLWRVVNALSIRHVGPVAAQALAEHFGDLDRIAAAEEDELADIDGVGPTIAAALKDWFAVDWHRDIVERWRAAGVRMQDDAPDVSDLPPQTLEGATVVITGSIPGYSRDDAGAAVKVRGGKVTSSVSKKTSAVVAGEKPGSKYDKAIKFGVTIVTGEDFEQLLAEGLPVADNAEAEASPAGTESEPE</sequence>
<dbReference type="SUPFAM" id="SSF47781">
    <property type="entry name" value="RuvA domain 2-like"/>
    <property type="match status" value="1"/>
</dbReference>
<proteinExistence type="inferred from homology"/>
<dbReference type="Gene3D" id="3.40.50.10190">
    <property type="entry name" value="BRCT domain"/>
    <property type="match status" value="1"/>
</dbReference>
<evidence type="ECO:0000256" key="13">
    <source>
        <dbReference type="ARBA" id="ARBA00060881"/>
    </source>
</evidence>
<dbReference type="InterPro" id="IPR013840">
    <property type="entry name" value="DNAligase_N"/>
</dbReference>
<dbReference type="NCBIfam" id="NF005932">
    <property type="entry name" value="PRK07956.1"/>
    <property type="match status" value="1"/>
</dbReference>
<keyword evidence="9 14" id="KW-0460">Magnesium</keyword>
<dbReference type="OrthoDB" id="9759736at2"/>
<dbReference type="GO" id="GO:0046872">
    <property type="term" value="F:metal ion binding"/>
    <property type="evidence" value="ECO:0007669"/>
    <property type="project" value="UniProtKB-KW"/>
</dbReference>
<keyword evidence="4 14" id="KW-0436">Ligase</keyword>
<dbReference type="CDD" id="cd00114">
    <property type="entry name" value="LIGANc"/>
    <property type="match status" value="1"/>
</dbReference>
<feature type="binding site" evidence="14">
    <location>
        <position position="503"/>
    </location>
    <ligand>
        <name>Zn(2+)</name>
        <dbReference type="ChEBI" id="CHEBI:29105"/>
    </ligand>
</feature>
<dbReference type="Gene3D" id="6.20.10.30">
    <property type="match status" value="1"/>
</dbReference>
<feature type="binding site" evidence="14">
    <location>
        <position position="181"/>
    </location>
    <ligand>
        <name>NAD(+)</name>
        <dbReference type="ChEBI" id="CHEBI:57540"/>
    </ligand>
</feature>
<keyword evidence="6 14" id="KW-0479">Metal-binding</keyword>
<dbReference type="InterPro" id="IPR001679">
    <property type="entry name" value="DNA_ligase"/>
</dbReference>
<evidence type="ECO:0000313" key="17">
    <source>
        <dbReference type="EMBL" id="THV38669.1"/>
    </source>
</evidence>
<feature type="binding site" evidence="14">
    <location>
        <position position="481"/>
    </location>
    <ligand>
        <name>Zn(2+)</name>
        <dbReference type="ChEBI" id="CHEBI:29105"/>
    </ligand>
</feature>
<dbReference type="GO" id="GO:0003677">
    <property type="term" value="F:DNA binding"/>
    <property type="evidence" value="ECO:0007669"/>
    <property type="project" value="InterPro"/>
</dbReference>
<dbReference type="SUPFAM" id="SSF50249">
    <property type="entry name" value="Nucleic acid-binding proteins"/>
    <property type="match status" value="1"/>
</dbReference>
<dbReference type="PROSITE" id="PS50172">
    <property type="entry name" value="BRCT"/>
    <property type="match status" value="1"/>
</dbReference>
<evidence type="ECO:0000256" key="11">
    <source>
        <dbReference type="ARBA" id="ARBA00023204"/>
    </source>
</evidence>
<feature type="region of interest" description="Disordered" evidence="15">
    <location>
        <begin position="786"/>
        <end position="805"/>
    </location>
</feature>
<dbReference type="InterPro" id="IPR001357">
    <property type="entry name" value="BRCT_dom"/>
</dbReference>
<keyword evidence="11 14" id="KW-0234">DNA repair</keyword>
<keyword evidence="18" id="KW-1185">Reference proteome</keyword>
<evidence type="ECO:0000256" key="3">
    <source>
        <dbReference type="ARBA" id="ARBA00013308"/>
    </source>
</evidence>
<dbReference type="SUPFAM" id="SSF56091">
    <property type="entry name" value="DNA ligase/mRNA capping enzyme, catalytic domain"/>
    <property type="match status" value="1"/>
</dbReference>
<dbReference type="Gene3D" id="1.10.287.610">
    <property type="entry name" value="Helix hairpin bin"/>
    <property type="match status" value="1"/>
</dbReference>
<evidence type="ECO:0000256" key="12">
    <source>
        <dbReference type="ARBA" id="ARBA00034005"/>
    </source>
</evidence>
<dbReference type="PANTHER" id="PTHR23389:SF9">
    <property type="entry name" value="DNA LIGASE"/>
    <property type="match status" value="1"/>
</dbReference>
<dbReference type="PANTHER" id="PTHR23389">
    <property type="entry name" value="CHROMOSOME TRANSMISSION FIDELITY FACTOR 18"/>
    <property type="match status" value="1"/>
</dbReference>
<comment type="cofactor">
    <cofactor evidence="14">
        <name>Mg(2+)</name>
        <dbReference type="ChEBI" id="CHEBI:18420"/>
    </cofactor>
    <cofactor evidence="14">
        <name>Mn(2+)</name>
        <dbReference type="ChEBI" id="CHEBI:29035"/>
    </cofactor>
</comment>
<dbReference type="FunFam" id="3.30.470.30:FF:000001">
    <property type="entry name" value="DNA ligase"/>
    <property type="match status" value="1"/>
</dbReference>
<evidence type="ECO:0000256" key="4">
    <source>
        <dbReference type="ARBA" id="ARBA00022598"/>
    </source>
</evidence>
<dbReference type="EMBL" id="STGY01000067">
    <property type="protein sequence ID" value="THV38669.1"/>
    <property type="molecule type" value="Genomic_DNA"/>
</dbReference>
<dbReference type="Gene3D" id="2.40.50.140">
    <property type="entry name" value="Nucleic acid-binding proteins"/>
    <property type="match status" value="1"/>
</dbReference>
<dbReference type="PROSITE" id="PS01055">
    <property type="entry name" value="DNA_LIGASE_N1"/>
    <property type="match status" value="1"/>
</dbReference>
<dbReference type="GO" id="GO:0003911">
    <property type="term" value="F:DNA ligase (NAD+) activity"/>
    <property type="evidence" value="ECO:0007669"/>
    <property type="project" value="UniProtKB-UniRule"/>
</dbReference>
<dbReference type="SUPFAM" id="SSF52113">
    <property type="entry name" value="BRCT domain"/>
    <property type="match status" value="1"/>
</dbReference>
<feature type="binding site" evidence="14">
    <location>
        <position position="478"/>
    </location>
    <ligand>
        <name>Zn(2+)</name>
        <dbReference type="ChEBI" id="CHEBI:29105"/>
    </ligand>
</feature>
<comment type="similarity">
    <text evidence="13 14">Belongs to the NAD-dependent DNA ligase family. LigA subfamily.</text>
</comment>
<dbReference type="Pfam" id="PF12826">
    <property type="entry name" value="HHH_2"/>
    <property type="match status" value="1"/>
</dbReference>
<feature type="binding site" evidence="14">
    <location>
        <begin position="104"/>
        <end position="108"/>
    </location>
    <ligand>
        <name>NAD(+)</name>
        <dbReference type="ChEBI" id="CHEBI:57540"/>
    </ligand>
</feature>
<keyword evidence="7 14" id="KW-0227">DNA damage</keyword>
<dbReference type="EC" id="6.5.1.2" evidence="2 14"/>
<dbReference type="Proteomes" id="UP000308760">
    <property type="component" value="Unassembled WGS sequence"/>
</dbReference>
<feature type="binding site" evidence="14">
    <location>
        <position position="204"/>
    </location>
    <ligand>
        <name>NAD(+)</name>
        <dbReference type="ChEBI" id="CHEBI:57540"/>
    </ligand>
</feature>
<feature type="binding site" evidence="14">
    <location>
        <position position="384"/>
    </location>
    <ligand>
        <name>NAD(+)</name>
        <dbReference type="ChEBI" id="CHEBI:57540"/>
    </ligand>
</feature>
<dbReference type="Gene3D" id="3.30.470.30">
    <property type="entry name" value="DNA ligase/mRNA capping enzyme"/>
    <property type="match status" value="1"/>
</dbReference>
<evidence type="ECO:0000256" key="15">
    <source>
        <dbReference type="SAM" id="MobiDB-lite"/>
    </source>
</evidence>
<dbReference type="GO" id="GO:0005829">
    <property type="term" value="C:cytosol"/>
    <property type="evidence" value="ECO:0007669"/>
    <property type="project" value="TreeGrafter"/>
</dbReference>
<feature type="binding site" evidence="14">
    <location>
        <position position="244"/>
    </location>
    <ligand>
        <name>NAD(+)</name>
        <dbReference type="ChEBI" id="CHEBI:57540"/>
    </ligand>
</feature>
<keyword evidence="14" id="KW-0464">Manganese</keyword>
<feature type="active site" description="N6-AMP-lysine intermediate" evidence="14">
    <location>
        <position position="183"/>
    </location>
</feature>
<keyword evidence="10 14" id="KW-0520">NAD</keyword>
<dbReference type="InterPro" id="IPR010994">
    <property type="entry name" value="RuvA_2-like"/>
</dbReference>
<evidence type="ECO:0000256" key="1">
    <source>
        <dbReference type="ARBA" id="ARBA00004067"/>
    </source>
</evidence>